<dbReference type="Proteomes" id="UP000749646">
    <property type="component" value="Unassembled WGS sequence"/>
</dbReference>
<dbReference type="EMBL" id="JAAAHW010010384">
    <property type="protein sequence ID" value="KAF9926767.1"/>
    <property type="molecule type" value="Genomic_DNA"/>
</dbReference>
<dbReference type="OrthoDB" id="659at2759"/>
<keyword evidence="1" id="KW-0489">Methyltransferase</keyword>
<dbReference type="AlphaFoldDB" id="A0A9P6IJ27"/>
<protein>
    <recommendedName>
        <fullName evidence="3">Histidine-specific methyltransferase SAM-dependent domain-containing protein</fullName>
    </recommendedName>
</protein>
<dbReference type="Pfam" id="PF10017">
    <property type="entry name" value="Methyltransf_33"/>
    <property type="match status" value="1"/>
</dbReference>
<dbReference type="GO" id="GO:0008168">
    <property type="term" value="F:methyltransferase activity"/>
    <property type="evidence" value="ECO:0007669"/>
    <property type="project" value="UniProtKB-KW"/>
</dbReference>
<reference evidence="4" key="1">
    <citation type="journal article" date="2020" name="Fungal Divers.">
        <title>Resolving the Mortierellaceae phylogeny through synthesis of multi-gene phylogenetics and phylogenomics.</title>
        <authorList>
            <person name="Vandepol N."/>
            <person name="Liber J."/>
            <person name="Desiro A."/>
            <person name="Na H."/>
            <person name="Kennedy M."/>
            <person name="Barry K."/>
            <person name="Grigoriev I.V."/>
            <person name="Miller A.N."/>
            <person name="O'Donnell K."/>
            <person name="Stajich J.E."/>
            <person name="Bonito G."/>
        </authorList>
    </citation>
    <scope>NUCLEOTIDE SEQUENCE</scope>
    <source>
        <strain evidence="4">MES-2147</strain>
    </source>
</reference>
<dbReference type="PANTHER" id="PTHR43397">
    <property type="entry name" value="ERGOTHIONEINE BIOSYNTHESIS PROTEIN 1"/>
    <property type="match status" value="1"/>
</dbReference>
<proteinExistence type="predicted"/>
<accession>A0A9P6IJ27</accession>
<evidence type="ECO:0000256" key="1">
    <source>
        <dbReference type="ARBA" id="ARBA00022603"/>
    </source>
</evidence>
<name>A0A9P6IJ27_9FUNG</name>
<dbReference type="PANTHER" id="PTHR43397:SF1">
    <property type="entry name" value="ERGOTHIONEINE BIOSYNTHESIS PROTEIN 1"/>
    <property type="match status" value="1"/>
</dbReference>
<sequence length="198" mass="22883">NVKLTVLQGSCEEGLAFIKSLDPEVPKTIVWLSFSTNDLTREESSRLLVSYRNAPDIGDALLIEVQADAGTLQISSMFRVNHDNFGLSQTNILLKQDVFDRNAFEYKETYSKEEKRHEAFYKVRKAHRLTYQDPETGTETTMDLAKDELIHAGYTYTWPPNEMKQLFEKTGLTRVEQWTANDPWMVGYNLYLVRKTTD</sequence>
<keyword evidence="5" id="KW-1185">Reference proteome</keyword>
<gene>
    <name evidence="4" type="ORF">BGZ65_007138</name>
</gene>
<feature type="non-terminal residue" evidence="4">
    <location>
        <position position="1"/>
    </location>
</feature>
<evidence type="ECO:0000313" key="5">
    <source>
        <dbReference type="Proteomes" id="UP000749646"/>
    </source>
</evidence>
<evidence type="ECO:0000256" key="2">
    <source>
        <dbReference type="ARBA" id="ARBA00022679"/>
    </source>
</evidence>
<dbReference type="InterPro" id="IPR051128">
    <property type="entry name" value="EgtD_Methyltrsf_superfamily"/>
</dbReference>
<evidence type="ECO:0000259" key="3">
    <source>
        <dbReference type="Pfam" id="PF10017"/>
    </source>
</evidence>
<dbReference type="InterPro" id="IPR019257">
    <property type="entry name" value="MeTrfase_dom"/>
</dbReference>
<keyword evidence="2" id="KW-0808">Transferase</keyword>
<evidence type="ECO:0000313" key="4">
    <source>
        <dbReference type="EMBL" id="KAF9926767.1"/>
    </source>
</evidence>
<feature type="domain" description="Histidine-specific methyltransferase SAM-dependent" evidence="3">
    <location>
        <begin position="5"/>
        <end position="186"/>
    </location>
</feature>
<organism evidence="4 5">
    <name type="scientific">Modicella reniformis</name>
    <dbReference type="NCBI Taxonomy" id="1440133"/>
    <lineage>
        <taxon>Eukaryota</taxon>
        <taxon>Fungi</taxon>
        <taxon>Fungi incertae sedis</taxon>
        <taxon>Mucoromycota</taxon>
        <taxon>Mortierellomycotina</taxon>
        <taxon>Mortierellomycetes</taxon>
        <taxon>Mortierellales</taxon>
        <taxon>Mortierellaceae</taxon>
        <taxon>Modicella</taxon>
    </lineage>
</organism>
<comment type="caution">
    <text evidence="4">The sequence shown here is derived from an EMBL/GenBank/DDBJ whole genome shotgun (WGS) entry which is preliminary data.</text>
</comment>
<dbReference type="GO" id="GO:0032259">
    <property type="term" value="P:methylation"/>
    <property type="evidence" value="ECO:0007669"/>
    <property type="project" value="UniProtKB-KW"/>
</dbReference>